<evidence type="ECO:0000256" key="2">
    <source>
        <dbReference type="ARBA" id="ARBA00022448"/>
    </source>
</evidence>
<comment type="similarity">
    <text evidence="10">Belongs to the PetL family.</text>
</comment>
<keyword evidence="6 10" id="KW-0793">Thylakoid</keyword>
<evidence type="ECO:0000256" key="9">
    <source>
        <dbReference type="ARBA" id="ARBA00025834"/>
    </source>
</evidence>
<keyword evidence="7 10" id="KW-0472">Membrane</keyword>
<dbReference type="EMBL" id="KU059765">
    <property type="protein sequence ID" value="ANN39018.1"/>
    <property type="molecule type" value="Genomic_DNA"/>
</dbReference>
<dbReference type="GO" id="GO:0009535">
    <property type="term" value="C:chloroplast thylakoid membrane"/>
    <property type="evidence" value="ECO:0007669"/>
    <property type="project" value="UniProtKB-SubCell"/>
</dbReference>
<evidence type="ECO:0000313" key="11">
    <source>
        <dbReference type="EMBL" id="ANN39018.1"/>
    </source>
</evidence>
<evidence type="ECO:0000256" key="10">
    <source>
        <dbReference type="HAMAP-Rule" id="MF_00433"/>
    </source>
</evidence>
<keyword evidence="11" id="KW-0150">Chloroplast</keyword>
<evidence type="ECO:0000256" key="5">
    <source>
        <dbReference type="ARBA" id="ARBA00022989"/>
    </source>
</evidence>
<evidence type="ECO:0000256" key="8">
    <source>
        <dbReference type="ARBA" id="ARBA00025197"/>
    </source>
</evidence>
<dbReference type="GO" id="GO:0015979">
    <property type="term" value="P:photosynthesis"/>
    <property type="evidence" value="ECO:0007669"/>
    <property type="project" value="UniProtKB-KW"/>
</dbReference>
<proteinExistence type="inferred from homology"/>
<keyword evidence="11" id="KW-0934">Plastid</keyword>
<comment type="function">
    <text evidence="8 10">Component of the cytochrome b6-f complex, which mediates electron transfer between photosystem II (PSII) and photosystem I (PSI), cyclic electron flow around PSI, and state transitions. PetL is important for photoautotrophic growth as well as for electron transfer efficiency and stability of the cytochrome b6-f complex.</text>
</comment>
<dbReference type="HAMAP" id="MF_00433">
    <property type="entry name" value="Cytb6_f_PetL"/>
    <property type="match status" value="1"/>
</dbReference>
<dbReference type="GO" id="GO:0009055">
    <property type="term" value="F:electron transfer activity"/>
    <property type="evidence" value="ECO:0007669"/>
    <property type="project" value="InterPro"/>
</dbReference>
<geneLocation type="chloroplast" evidence="11"/>
<evidence type="ECO:0000256" key="7">
    <source>
        <dbReference type="ARBA" id="ARBA00023136"/>
    </source>
</evidence>
<comment type="subcellular location">
    <subcellularLocation>
        <location evidence="1">Membrane</location>
        <topology evidence="1">Single-pass membrane protein</topology>
    </subcellularLocation>
    <subcellularLocation>
        <location evidence="10">Plastid</location>
        <location evidence="10">Chloroplast thylakoid membrane</location>
        <topology evidence="10">Single-pass membrane protein</topology>
    </subcellularLocation>
</comment>
<name>A0A1L2EDR8_9CHLO</name>
<gene>
    <name evidence="10 11" type="primary">petL</name>
</gene>
<evidence type="ECO:0000256" key="4">
    <source>
        <dbReference type="ARBA" id="ARBA00022982"/>
    </source>
</evidence>
<accession>A0A1L2EDR8</accession>
<dbReference type="InterPro" id="IPR007802">
    <property type="entry name" value="Cyt_b6/f_cplx_su6"/>
</dbReference>
<evidence type="ECO:0000256" key="6">
    <source>
        <dbReference type="ARBA" id="ARBA00023078"/>
    </source>
</evidence>
<keyword evidence="3 10" id="KW-0812">Transmembrane</keyword>
<evidence type="ECO:0000256" key="3">
    <source>
        <dbReference type="ARBA" id="ARBA00022692"/>
    </source>
</evidence>
<keyword evidence="10" id="KW-0602">Photosynthesis</keyword>
<keyword evidence="4 10" id="KW-0249">Electron transport</keyword>
<dbReference type="AlphaFoldDB" id="A0A1L2EDR8"/>
<protein>
    <recommendedName>
        <fullName evidence="10">Cytochrome b6-f complex subunit 6</fullName>
    </recommendedName>
    <alternativeName>
        <fullName evidence="10">Cytochrome b6-f complex subunit PetL</fullName>
    </alternativeName>
    <alternativeName>
        <fullName evidence="10">Cytochrome b6-f complex subunit VI</fullName>
    </alternativeName>
</protein>
<feature type="transmembrane region" description="Helical" evidence="10">
    <location>
        <begin position="6"/>
        <end position="26"/>
    </location>
</feature>
<dbReference type="GeneID" id="30685278"/>
<evidence type="ECO:0000256" key="1">
    <source>
        <dbReference type="ARBA" id="ARBA00004167"/>
    </source>
</evidence>
<keyword evidence="2 10" id="KW-0813">Transport</keyword>
<dbReference type="GO" id="GO:0009512">
    <property type="term" value="C:cytochrome b6f complex"/>
    <property type="evidence" value="ECO:0007669"/>
    <property type="project" value="InterPro"/>
</dbReference>
<organism evidence="11">
    <name type="scientific">Lambia antarctica</name>
    <dbReference type="NCBI Taxonomy" id="101717"/>
    <lineage>
        <taxon>Eukaryota</taxon>
        <taxon>Viridiplantae</taxon>
        <taxon>Chlorophyta</taxon>
        <taxon>core chlorophytes</taxon>
        <taxon>Ulvophyceae</taxon>
        <taxon>TCBD clade</taxon>
        <taxon>Bryopsidales</taxon>
        <taxon>Bryopsidineae</taxon>
        <taxon>Bryopsidaceae</taxon>
        <taxon>Lambia</taxon>
    </lineage>
</organism>
<comment type="subunit">
    <text evidence="9 10">The 4 large subunits of the cytochrome b6-f complex are cytochrome b6, subunit IV (17 kDa polypeptide, PetD), cytochrome f and the Rieske protein, while the 4 small subunits are PetG, PetL, PetM and PetN. The complex functions as a dimer.</text>
</comment>
<dbReference type="RefSeq" id="YP_009330337.1">
    <property type="nucleotide sequence ID" value="NC_032284.1"/>
</dbReference>
<reference evidence="11" key="1">
    <citation type="submission" date="2015-11" db="EMBL/GenBank/DDBJ databases">
        <title>Re-assessment of the Classification of Bryopsidales (Chlorophyta) Based on Chloroplast Phylogenomic Analyses.</title>
        <authorList>
            <person name="Cremen M.C.M."/>
            <person name="Leliaert F."/>
            <person name="West J."/>
            <person name="Lam D.W."/>
            <person name="Shimada S."/>
            <person name="Lopez-Bautista J.M."/>
            <person name="Verbruggen H."/>
        </authorList>
    </citation>
    <scope>NUCLEOTIDE SEQUENCE</scope>
</reference>
<sequence>MLSLITYFSILLGSIFLTIVVYFSLLKIKLI</sequence>
<keyword evidence="5 10" id="KW-1133">Transmembrane helix</keyword>